<keyword evidence="2" id="KW-1185">Reference proteome</keyword>
<organism evidence="1 2">
    <name type="scientific">Siphonobacter curvatus</name>
    <dbReference type="NCBI Taxonomy" id="2094562"/>
    <lineage>
        <taxon>Bacteria</taxon>
        <taxon>Pseudomonadati</taxon>
        <taxon>Bacteroidota</taxon>
        <taxon>Cytophagia</taxon>
        <taxon>Cytophagales</taxon>
        <taxon>Cytophagaceae</taxon>
        <taxon>Siphonobacter</taxon>
    </lineage>
</organism>
<sequence>MHYYEWNNIIGNYLFNRNKAGLPIYIALNKDQIINLGIQNTDLSRNEVWQDFVRAIQSQGGRNSSLIEKIETTLGSGSWESRDPVTRKLIKSNYPPCLTLLVTSVLPLTEETFDFSINGNNYHDRANKFFAQHSLPYVQRQDKRMNWNKAWENLSDWALRIKQGEMGIFDSKNFASNYYIYVGKAFSQCLIQPRLFQQLPKLFEKAELIPDQILSSSVIKELLIKYGNELALSDKTKELISIDKDELGQFIRGTIQQNQENWNGESNLDSATSGWTIGGLRLTFKDPQHTNFILKLNYRFKSKANLDYPESLRFEVPGQEEVSCQEVTDGWSNEMFIPFNQDGYSLSSPANRWKARTVKRSHRVWLFTRGNSVGLNGNTWIETDVIARNQSEMYLLYDRAHLSKDKVKFELWKKHFSEGLFKEVTERELDGIPHGYSLFKFSRASQPLSWLSHLTFPIDKRIELVGGLKLSYGVYYALELPKVTIIGETGQEKLQALLENERTINLHRHEPENTVFCFPNDFPLDVRFQLQIVDEAVKTTISYCFAESITLSTDKDDLPCWNKMGELCKKNNADKYEQGLLTTGVEYAYQESYLWNFLPGYAVSASKPAYLINSSDKPFDELLNYLSARKESSIQQFSTAFELFSSKRFHGDDGLSTGQYKRRSLEMMRALGHIEYDDVHNKIWINSSRLIPLPARRGRRALLTGFRSNELIALLREVADQFNVSISVENHPSRYQNYLLPSAIILIADGPAESLCGQKAIEQVAAQLNIPYDISNLPQFGLLSLSASLSEYELQILATPEDATLMSYCAYPFKIETLNFSGEVSTFDPEFALVEYKLKKWDRRVYLWKEGQSYRVDRRWSSYYYLHKLNRHVVQVDAQTGDLLIPFSLPLPQHFARAFTLMSGKAPDVIRRTDIHSSKSIKYNRYEHSGNLLANNFLTRLGQ</sequence>
<evidence type="ECO:0000313" key="2">
    <source>
        <dbReference type="Proteomes" id="UP000239590"/>
    </source>
</evidence>
<proteinExistence type="predicted"/>
<name>A0A2S7II93_9BACT</name>
<gene>
    <name evidence="1" type="ORF">C5O19_19840</name>
</gene>
<dbReference type="EMBL" id="PTRA01000004">
    <property type="protein sequence ID" value="PQA55665.1"/>
    <property type="molecule type" value="Genomic_DNA"/>
</dbReference>
<dbReference type="RefSeq" id="WP_104715125.1">
    <property type="nucleotide sequence ID" value="NZ_PTRA01000004.1"/>
</dbReference>
<accession>A0A2S7II93</accession>
<dbReference type="Proteomes" id="UP000239590">
    <property type="component" value="Unassembled WGS sequence"/>
</dbReference>
<dbReference type="OrthoDB" id="800063at2"/>
<dbReference type="AlphaFoldDB" id="A0A2S7II93"/>
<comment type="caution">
    <text evidence="1">The sequence shown here is derived from an EMBL/GenBank/DDBJ whole genome shotgun (WGS) entry which is preliminary data.</text>
</comment>
<protein>
    <submittedName>
        <fullName evidence="1">Uncharacterized protein</fullName>
    </submittedName>
</protein>
<reference evidence="2" key="1">
    <citation type="submission" date="2018-02" db="EMBL/GenBank/DDBJ databases">
        <title>Genome sequencing of Solimonas sp. HR-BB.</title>
        <authorList>
            <person name="Lee Y."/>
            <person name="Jeon C.O."/>
        </authorList>
    </citation>
    <scope>NUCLEOTIDE SEQUENCE [LARGE SCALE GENOMIC DNA]</scope>
    <source>
        <strain evidence="2">HR-U</strain>
    </source>
</reference>
<evidence type="ECO:0000313" key="1">
    <source>
        <dbReference type="EMBL" id="PQA55665.1"/>
    </source>
</evidence>